<reference evidence="1" key="1">
    <citation type="journal article" date="2019" name="PLoS Negl. Trop. Dis.">
        <title>Revisiting the worldwide diversity of Leptospira species in the environment.</title>
        <authorList>
            <person name="Vincent A.T."/>
            <person name="Schiettekatte O."/>
            <person name="Bourhy P."/>
            <person name="Veyrier F.J."/>
            <person name="Picardeau M."/>
        </authorList>
    </citation>
    <scope>NUCLEOTIDE SEQUENCE [LARGE SCALE GENOMIC DNA]</scope>
    <source>
        <strain evidence="1">201702476</strain>
    </source>
</reference>
<protein>
    <submittedName>
        <fullName evidence="1">Uncharacterized protein</fullName>
    </submittedName>
</protein>
<dbReference type="EMBL" id="RQGD01000034">
    <property type="protein sequence ID" value="TGL58165.1"/>
    <property type="molecule type" value="Genomic_DNA"/>
</dbReference>
<proteinExistence type="predicted"/>
<evidence type="ECO:0000313" key="1">
    <source>
        <dbReference type="EMBL" id="TGL58165.1"/>
    </source>
</evidence>
<keyword evidence="2" id="KW-1185">Reference proteome</keyword>
<evidence type="ECO:0000313" key="2">
    <source>
        <dbReference type="Proteomes" id="UP000297693"/>
    </source>
</evidence>
<dbReference type="Proteomes" id="UP000297693">
    <property type="component" value="Unassembled WGS sequence"/>
</dbReference>
<dbReference type="NCBIfam" id="NF047597">
    <property type="entry name" value="LIMLP_12425_fam"/>
    <property type="match status" value="1"/>
</dbReference>
<name>A0A4R9K220_9LEPT</name>
<comment type="caution">
    <text evidence="1">The sequence shown here is derived from an EMBL/GenBank/DDBJ whole genome shotgun (WGS) entry which is preliminary data.</text>
</comment>
<organism evidence="1 2">
    <name type="scientific">Leptospira ognonensis</name>
    <dbReference type="NCBI Taxonomy" id="2484945"/>
    <lineage>
        <taxon>Bacteria</taxon>
        <taxon>Pseudomonadati</taxon>
        <taxon>Spirochaetota</taxon>
        <taxon>Spirochaetia</taxon>
        <taxon>Leptospirales</taxon>
        <taxon>Leptospiraceae</taxon>
        <taxon>Leptospira</taxon>
    </lineage>
</organism>
<dbReference type="AlphaFoldDB" id="A0A4R9K220"/>
<sequence length="182" mass="20797">MNIATWLRARYPQLFTESHESVVVENCLCSMFSEKRKKEETILPRMSDDFDTRLMNLLQNEKIEQAPETFSTLRNLVENRNLQYSFSAVLVITLAFVSVSRLNKNESSLQESAGVVLENTSYLNEPASIDLSDNYQRKALIDHIKKEPGSIGGLRELELYYEKTGRGTAAKEIHYLIGEAEN</sequence>
<dbReference type="RefSeq" id="WP_135624183.1">
    <property type="nucleotide sequence ID" value="NZ_RQGD01000034.1"/>
</dbReference>
<dbReference type="OrthoDB" id="325493at2"/>
<accession>A0A4R9K220</accession>
<gene>
    <name evidence="1" type="ORF">EHQ58_12355</name>
</gene>